<dbReference type="Gramene" id="AUR62006914-RA">
    <property type="protein sequence ID" value="AUR62006914-RA:cds"/>
    <property type="gene ID" value="AUR62006914"/>
</dbReference>
<sequence length="83" mass="9400">MACDNPRRCQDSACCSQGKKYQWPELLGKDAMEAKKIIESDNPEVTVEIETKGIYNFNPDFCCNRVIIFANHGFVDIPFPQIG</sequence>
<dbReference type="EnsemblPlants" id="AUR62006914-RA">
    <property type="protein sequence ID" value="AUR62006914-RA:cds"/>
    <property type="gene ID" value="AUR62006914"/>
</dbReference>
<dbReference type="OMA" id="RVWIWED"/>
<organism evidence="4 5">
    <name type="scientific">Chenopodium quinoa</name>
    <name type="common">Quinoa</name>
    <dbReference type="NCBI Taxonomy" id="63459"/>
    <lineage>
        <taxon>Eukaryota</taxon>
        <taxon>Viridiplantae</taxon>
        <taxon>Streptophyta</taxon>
        <taxon>Embryophyta</taxon>
        <taxon>Tracheophyta</taxon>
        <taxon>Spermatophyta</taxon>
        <taxon>Magnoliopsida</taxon>
        <taxon>eudicotyledons</taxon>
        <taxon>Gunneridae</taxon>
        <taxon>Pentapetalae</taxon>
        <taxon>Caryophyllales</taxon>
        <taxon>Chenopodiaceae</taxon>
        <taxon>Chenopodioideae</taxon>
        <taxon>Atripliceae</taxon>
        <taxon>Chenopodium</taxon>
    </lineage>
</organism>
<proteinExistence type="inferred from homology"/>
<accession>A0A803L4X5</accession>
<dbReference type="GO" id="GO:0009611">
    <property type="term" value="P:response to wounding"/>
    <property type="evidence" value="ECO:0007669"/>
    <property type="project" value="InterPro"/>
</dbReference>
<comment type="similarity">
    <text evidence="1">Belongs to the protease inhibitor I13 (potato type I serine protease inhibitor) family.</text>
</comment>
<dbReference type="Proteomes" id="UP000596660">
    <property type="component" value="Unplaced"/>
</dbReference>
<name>A0A803L4X5_CHEQI</name>
<dbReference type="InterPro" id="IPR036354">
    <property type="entry name" value="Prot_inh_pot1_sf"/>
</dbReference>
<evidence type="ECO:0000256" key="2">
    <source>
        <dbReference type="ARBA" id="ARBA00022690"/>
    </source>
</evidence>
<dbReference type="AlphaFoldDB" id="A0A803L4X5"/>
<dbReference type="SUPFAM" id="SSF54654">
    <property type="entry name" value="CI-2 family of serine protease inhibitors"/>
    <property type="match status" value="1"/>
</dbReference>
<dbReference type="Gene3D" id="3.30.10.10">
    <property type="entry name" value="Trypsin Inhibitor V, subunit A"/>
    <property type="match status" value="1"/>
</dbReference>
<evidence type="ECO:0000256" key="3">
    <source>
        <dbReference type="ARBA" id="ARBA00022900"/>
    </source>
</evidence>
<keyword evidence="5" id="KW-1185">Reference proteome</keyword>
<dbReference type="PANTHER" id="PTHR33091">
    <property type="entry name" value="PROTEIN, PUTATIVE, EXPRESSED-RELATED"/>
    <property type="match status" value="1"/>
</dbReference>
<keyword evidence="2" id="KW-0646">Protease inhibitor</keyword>
<dbReference type="PANTHER" id="PTHR33091:SF29">
    <property type="entry name" value="SUBTILISIN INHIBITOR 1"/>
    <property type="match status" value="1"/>
</dbReference>
<evidence type="ECO:0000313" key="5">
    <source>
        <dbReference type="Proteomes" id="UP000596660"/>
    </source>
</evidence>
<dbReference type="PROSITE" id="PS00285">
    <property type="entry name" value="POTATO_INHIBITOR"/>
    <property type="match status" value="1"/>
</dbReference>
<reference evidence="4" key="1">
    <citation type="journal article" date="2017" name="Nature">
        <title>The genome of Chenopodium quinoa.</title>
        <authorList>
            <person name="Jarvis D.E."/>
            <person name="Ho Y.S."/>
            <person name="Lightfoot D.J."/>
            <person name="Schmoeckel S.M."/>
            <person name="Li B."/>
            <person name="Borm T.J.A."/>
            <person name="Ohyanagi H."/>
            <person name="Mineta K."/>
            <person name="Michell C.T."/>
            <person name="Saber N."/>
            <person name="Kharbatia N.M."/>
            <person name="Rupper R.R."/>
            <person name="Sharp A.R."/>
            <person name="Dally N."/>
            <person name="Boughton B.A."/>
            <person name="Woo Y.H."/>
            <person name="Gao G."/>
            <person name="Schijlen E.G.W.M."/>
            <person name="Guo X."/>
            <person name="Momin A.A."/>
            <person name="Negrao S."/>
            <person name="Al-Babili S."/>
            <person name="Gehring C."/>
            <person name="Roessner U."/>
            <person name="Jung C."/>
            <person name="Murphy K."/>
            <person name="Arold S.T."/>
            <person name="Gojobori T."/>
            <person name="van der Linden C.G."/>
            <person name="van Loo E.N."/>
            <person name="Jellen E.N."/>
            <person name="Maughan P.J."/>
            <person name="Tester M."/>
        </authorList>
    </citation>
    <scope>NUCLEOTIDE SEQUENCE [LARGE SCALE GENOMIC DNA]</scope>
    <source>
        <strain evidence="4">cv. PI 614886</strain>
    </source>
</reference>
<protein>
    <submittedName>
        <fullName evidence="4">Uncharacterized protein</fullName>
    </submittedName>
</protein>
<reference evidence="4" key="2">
    <citation type="submission" date="2021-03" db="UniProtKB">
        <authorList>
            <consortium name="EnsemblPlants"/>
        </authorList>
    </citation>
    <scope>IDENTIFICATION</scope>
</reference>
<evidence type="ECO:0000256" key="1">
    <source>
        <dbReference type="ARBA" id="ARBA00008210"/>
    </source>
</evidence>
<dbReference type="InterPro" id="IPR000864">
    <property type="entry name" value="Prot_inh_pot1"/>
</dbReference>
<dbReference type="Pfam" id="PF00280">
    <property type="entry name" value="potato_inhibit"/>
    <property type="match status" value="1"/>
</dbReference>
<evidence type="ECO:0000313" key="4">
    <source>
        <dbReference type="EnsemblPlants" id="AUR62006914-RA:cds"/>
    </source>
</evidence>
<dbReference type="GO" id="GO:0004867">
    <property type="term" value="F:serine-type endopeptidase inhibitor activity"/>
    <property type="evidence" value="ECO:0007669"/>
    <property type="project" value="UniProtKB-KW"/>
</dbReference>
<keyword evidence="3" id="KW-0722">Serine protease inhibitor</keyword>